<proteinExistence type="inferred from homology"/>
<feature type="domain" description="Cullin N-terminal" evidence="2">
    <location>
        <begin position="55"/>
        <end position="138"/>
    </location>
</feature>
<sequence>MLYRRESKIKNTRCYTCCDKTRASKIEMSLTKIVELASIIEWEEGWTYTEGIKKVKRILEGQQESFRAEENMMLYTLIYNMCSQRPPHNYDQQLYDKYKEAFDEYISSTVLPALREKHDAEFMLRELVKRWENHKLMVVRLS</sequence>
<accession>A0ABS8UKC2</accession>
<dbReference type="InterPro" id="IPR045093">
    <property type="entry name" value="Cullin"/>
</dbReference>
<dbReference type="Gene3D" id="1.20.1310.10">
    <property type="entry name" value="Cullin Repeats"/>
    <property type="match status" value="1"/>
</dbReference>
<comment type="caution">
    <text evidence="3">The sequence shown here is derived from an EMBL/GenBank/DDBJ whole genome shotgun (WGS) entry which is preliminary data.</text>
</comment>
<evidence type="ECO:0000256" key="1">
    <source>
        <dbReference type="ARBA" id="ARBA00006019"/>
    </source>
</evidence>
<evidence type="ECO:0000259" key="2">
    <source>
        <dbReference type="Pfam" id="PF00888"/>
    </source>
</evidence>
<gene>
    <name evidence="3" type="primary">CUL1_7</name>
    <name evidence="3" type="ORF">HAX54_015939</name>
</gene>
<evidence type="ECO:0000313" key="3">
    <source>
        <dbReference type="EMBL" id="MCD9558537.1"/>
    </source>
</evidence>
<dbReference type="Pfam" id="PF00888">
    <property type="entry name" value="Cullin"/>
    <property type="match status" value="1"/>
</dbReference>
<dbReference type="SUPFAM" id="SSF74788">
    <property type="entry name" value="Cullin repeat-like"/>
    <property type="match status" value="1"/>
</dbReference>
<organism evidence="3 4">
    <name type="scientific">Datura stramonium</name>
    <name type="common">Jimsonweed</name>
    <name type="synonym">Common thornapple</name>
    <dbReference type="NCBI Taxonomy" id="4076"/>
    <lineage>
        <taxon>Eukaryota</taxon>
        <taxon>Viridiplantae</taxon>
        <taxon>Streptophyta</taxon>
        <taxon>Embryophyta</taxon>
        <taxon>Tracheophyta</taxon>
        <taxon>Spermatophyta</taxon>
        <taxon>Magnoliopsida</taxon>
        <taxon>eudicotyledons</taxon>
        <taxon>Gunneridae</taxon>
        <taxon>Pentapetalae</taxon>
        <taxon>asterids</taxon>
        <taxon>lamiids</taxon>
        <taxon>Solanales</taxon>
        <taxon>Solanaceae</taxon>
        <taxon>Solanoideae</taxon>
        <taxon>Datureae</taxon>
        <taxon>Datura</taxon>
    </lineage>
</organism>
<dbReference type="Proteomes" id="UP000823775">
    <property type="component" value="Unassembled WGS sequence"/>
</dbReference>
<protein>
    <submittedName>
        <fullName evidence="3">Cullin-1</fullName>
    </submittedName>
</protein>
<comment type="similarity">
    <text evidence="1">Belongs to the cullin family.</text>
</comment>
<dbReference type="InterPro" id="IPR001373">
    <property type="entry name" value="Cullin_N"/>
</dbReference>
<dbReference type="PANTHER" id="PTHR11932">
    <property type="entry name" value="CULLIN"/>
    <property type="match status" value="1"/>
</dbReference>
<name>A0ABS8UKC2_DATST</name>
<dbReference type="InterPro" id="IPR016159">
    <property type="entry name" value="Cullin_repeat-like_dom_sf"/>
</dbReference>
<reference evidence="3 4" key="1">
    <citation type="journal article" date="2021" name="BMC Genomics">
        <title>Datura genome reveals duplications of psychoactive alkaloid biosynthetic genes and high mutation rate following tissue culture.</title>
        <authorList>
            <person name="Rajewski A."/>
            <person name="Carter-House D."/>
            <person name="Stajich J."/>
            <person name="Litt A."/>
        </authorList>
    </citation>
    <scope>NUCLEOTIDE SEQUENCE [LARGE SCALE GENOMIC DNA]</scope>
    <source>
        <strain evidence="3">AR-01</strain>
    </source>
</reference>
<dbReference type="EMBL" id="JACEIK010002026">
    <property type="protein sequence ID" value="MCD9558537.1"/>
    <property type="molecule type" value="Genomic_DNA"/>
</dbReference>
<evidence type="ECO:0000313" key="4">
    <source>
        <dbReference type="Proteomes" id="UP000823775"/>
    </source>
</evidence>
<keyword evidence="4" id="KW-1185">Reference proteome</keyword>